<feature type="region of interest" description="Disordered" evidence="1">
    <location>
        <begin position="1"/>
        <end position="121"/>
    </location>
</feature>
<proteinExistence type="predicted"/>
<dbReference type="EMBL" id="PQXO01000074">
    <property type="protein sequence ID" value="TGO90206.1"/>
    <property type="molecule type" value="Genomic_DNA"/>
</dbReference>
<dbReference type="Proteomes" id="UP000297280">
    <property type="component" value="Unassembled WGS sequence"/>
</dbReference>
<feature type="compositionally biased region" description="Acidic residues" evidence="1">
    <location>
        <begin position="617"/>
        <end position="630"/>
    </location>
</feature>
<feature type="compositionally biased region" description="Basic residues" evidence="1">
    <location>
        <begin position="818"/>
        <end position="834"/>
    </location>
</feature>
<feature type="region of interest" description="Disordered" evidence="1">
    <location>
        <begin position="176"/>
        <end position="314"/>
    </location>
</feature>
<feature type="compositionally biased region" description="Acidic residues" evidence="1">
    <location>
        <begin position="1218"/>
        <end position="1227"/>
    </location>
</feature>
<keyword evidence="3" id="KW-1185">Reference proteome</keyword>
<feature type="compositionally biased region" description="Polar residues" evidence="1">
    <location>
        <begin position="429"/>
        <end position="438"/>
    </location>
</feature>
<feature type="compositionally biased region" description="Polar residues" evidence="1">
    <location>
        <begin position="271"/>
        <end position="281"/>
    </location>
</feature>
<gene>
    <name evidence="2" type="ORF">BPOR_0074g00130</name>
</gene>
<feature type="region of interest" description="Disordered" evidence="1">
    <location>
        <begin position="734"/>
        <end position="778"/>
    </location>
</feature>
<sequence length="1387" mass="152583">MVDKRRRRKHQNIASGGSSSTGGPRSNPSPSLLNSIDTLGAPQISLDASASSHRPLGTRTPHVSLPIPSQVNTADGAATGRVRNNPIAHVPKVSQGEGRRLKDHKPGTTSKPAKESSPALLVDNKAQETGPLHNLRYLKWYMGPRSDAEDLELRERQAQQHLRGRLNRGALCINTHFPKEDEETSSTSTQERIDSSKPSQTKGSSSSNKIRDSTVKLAPTTKPTSTSKSSLTTITTSNDKHQDSTARPALITKSSSTAKPNATFKLDHPQKFQNLPSNHNNQKSEKSHRQTQQSKKVDTLSDKLQGNASIPSSETSLATKYYRELYLPSIGQTSCVNKMKEAVGPALESSAPKMGSSLSALKSLSSAQTSAPTLTEAKPGSVLAASQPSVIDPEEIGTFHTPGAIPYNLTPSPPDSGQESDYRGPYGRRSTSPSDNGFNIVTDSPTALELGPASVPANKKTTIQEIKAASPVAEEHSPDRRNSIDTKMQDTGDIAQSQKVVNHATPANFETERPGSHIRTDEEMQDLIDLTKPNVITGAASPAFNNPTTHTQSDEEMRDAIDLTGEEEMRDAIDLTGEYEQVQKSIEQDEDMPDLMEDKQSHVECRPGKRKSCEPADSAESEVGSEPEPEAEAKAMQRKFEERVTIDLTMSRSPTPKLDDLPRHINQISAGLASSRINQDVAGRDRVCAHENRYHNGNERAPSPDYVGSMLNGKAQIENSIKDEFVDNQNKLQVIPSPKDNGQSSKLANDELPRKSSGRKQRIPVQSTSSAKHVGVVQSAETDDFVEASASAQDDAMEIDECTEIGTPVEAAAPGEAKKKRRAKRRGKGKGKGKGKSEGYAKHADDQKTTHFDDRQVGSDLAQIPSDYEQDPFKDQSDRIMSEAEVKQAILDALTVPVFPKAPPESMVTDEKAYKLAEEGEYFTLSHALFSVVPKEVYDRIWKDEYERPQISMSTKTPKWLRPLDPTIKHPAKPETDSTELIKVLCEIEKSLISVWVGVESIVVVLYSELDDKFTSRDLAQYFRAYQVQIYDGWTDLHAHLLTLADWKDRYFAIANIKKRAARPNANPYDRLFTIKNPSDLLFYGTMEYLKAMQAAMEAAQDANDCVMMKGPKWKHMIGMNKAVMGEEFSKCLDGLRKFNSYVRKRDWDVPGVHEDDALPPMIASKLAIKNASKQVSSKGKEVAVEDVVQENSGDLSDGDPPGYYEASSKYKGKQVVVEDDAEEPEETSSYVSDGDPPYYEEDDDEDNDYVEARSHRRRSGSKLSVQPPTPTNRRASGAIACSSSRRISSGNEMKFDNENKASSFDRSSRHLLPKDGMKQKNGRGASFDSNAMESSDEFPRGCSLHRANSISTPTSMRTVKKGAKRLLVEVGPSSSPNDPKDYFETP</sequence>
<feature type="region of interest" description="Disordered" evidence="1">
    <location>
        <begin position="393"/>
        <end position="438"/>
    </location>
</feature>
<reference evidence="2 3" key="1">
    <citation type="submission" date="2017-12" db="EMBL/GenBank/DDBJ databases">
        <title>Comparative genomics of Botrytis spp.</title>
        <authorList>
            <person name="Valero-Jimenez C.A."/>
            <person name="Tapia P."/>
            <person name="Veloso J."/>
            <person name="Silva-Moreno E."/>
            <person name="Staats M."/>
            <person name="Valdes J.H."/>
            <person name="Van Kan J.A.L."/>
        </authorList>
    </citation>
    <scope>NUCLEOTIDE SEQUENCE [LARGE SCALE GENOMIC DNA]</scope>
    <source>
        <strain evidence="2 3">MUCL3349</strain>
    </source>
</reference>
<feature type="compositionally biased region" description="Basic and acidic residues" evidence="1">
    <location>
        <begin position="596"/>
        <end position="614"/>
    </location>
</feature>
<feature type="compositionally biased region" description="Low complexity" evidence="1">
    <location>
        <begin position="219"/>
        <end position="237"/>
    </location>
</feature>
<feature type="compositionally biased region" description="Basic and acidic residues" evidence="1">
    <location>
        <begin position="835"/>
        <end position="855"/>
    </location>
</feature>
<feature type="compositionally biased region" description="Polar residues" evidence="1">
    <location>
        <begin position="302"/>
        <end position="314"/>
    </location>
</feature>
<accession>A0A4Z1L0E2</accession>
<organism evidence="2 3">
    <name type="scientific">Botrytis porri</name>
    <dbReference type="NCBI Taxonomy" id="87229"/>
    <lineage>
        <taxon>Eukaryota</taxon>
        <taxon>Fungi</taxon>
        <taxon>Dikarya</taxon>
        <taxon>Ascomycota</taxon>
        <taxon>Pezizomycotina</taxon>
        <taxon>Leotiomycetes</taxon>
        <taxon>Helotiales</taxon>
        <taxon>Sclerotiniaceae</taxon>
        <taxon>Botrytis</taxon>
    </lineage>
</organism>
<evidence type="ECO:0000313" key="3">
    <source>
        <dbReference type="Proteomes" id="UP000297280"/>
    </source>
</evidence>
<feature type="compositionally biased region" description="Low complexity" evidence="1">
    <location>
        <begin position="15"/>
        <end position="35"/>
    </location>
</feature>
<evidence type="ECO:0000256" key="1">
    <source>
        <dbReference type="SAM" id="MobiDB-lite"/>
    </source>
</evidence>
<comment type="caution">
    <text evidence="2">The sequence shown here is derived from an EMBL/GenBank/DDBJ whole genome shotgun (WGS) entry which is preliminary data.</text>
</comment>
<protein>
    <submittedName>
        <fullName evidence="2">Uncharacterized protein</fullName>
    </submittedName>
</protein>
<feature type="compositionally biased region" description="Low complexity" evidence="1">
    <location>
        <begin position="1274"/>
        <end position="1291"/>
    </location>
</feature>
<feature type="compositionally biased region" description="Basic and acidic residues" evidence="1">
    <location>
        <begin position="1307"/>
        <end position="1319"/>
    </location>
</feature>
<feature type="region of interest" description="Disordered" evidence="1">
    <location>
        <begin position="806"/>
        <end position="855"/>
    </location>
</feature>
<feature type="region of interest" description="Disordered" evidence="1">
    <location>
        <begin position="586"/>
        <end position="638"/>
    </location>
</feature>
<feature type="compositionally biased region" description="Low complexity" evidence="1">
    <location>
        <begin position="196"/>
        <end position="208"/>
    </location>
</feature>
<feature type="region of interest" description="Disordered" evidence="1">
    <location>
        <begin position="1179"/>
        <end position="1359"/>
    </location>
</feature>
<feature type="compositionally biased region" description="Acidic residues" evidence="1">
    <location>
        <begin position="1239"/>
        <end position="1250"/>
    </location>
</feature>
<feature type="compositionally biased region" description="Polar residues" evidence="1">
    <location>
        <begin position="1347"/>
        <end position="1358"/>
    </location>
</feature>
<feature type="compositionally biased region" description="Basic residues" evidence="1">
    <location>
        <begin position="1"/>
        <end position="11"/>
    </location>
</feature>
<name>A0A4Z1L0E2_9HELO</name>
<evidence type="ECO:0000313" key="2">
    <source>
        <dbReference type="EMBL" id="TGO90206.1"/>
    </source>
</evidence>
<feature type="compositionally biased region" description="Basic and acidic residues" evidence="1">
    <location>
        <begin position="97"/>
        <end position="106"/>
    </location>
</feature>